<name>A0A7R7YHA6_THETH</name>
<proteinExistence type="predicted"/>
<feature type="domain" description="Type I restriction enzyme R protein N-terminal" evidence="1">
    <location>
        <begin position="56"/>
        <end position="122"/>
    </location>
</feature>
<evidence type="ECO:0000313" key="2">
    <source>
        <dbReference type="EMBL" id="BCP65484.1"/>
    </source>
</evidence>
<dbReference type="Gene3D" id="3.90.1570.30">
    <property type="match status" value="1"/>
</dbReference>
<dbReference type="RefSeq" id="WP_201351155.1">
    <property type="nucleotide sequence ID" value="NZ_AP024270.1"/>
</dbReference>
<dbReference type="Pfam" id="PF13588">
    <property type="entry name" value="HSDR_N_2"/>
    <property type="match status" value="1"/>
</dbReference>
<dbReference type="EMBL" id="AP024270">
    <property type="protein sequence ID" value="BCP65484.1"/>
    <property type="molecule type" value="Genomic_DNA"/>
</dbReference>
<dbReference type="AlphaFoldDB" id="A0A7R7YHA6"/>
<reference evidence="3" key="1">
    <citation type="submission" date="2021-01" db="EMBL/GenBank/DDBJ databases">
        <title>Complete Genome Sequence of Thermus thermophilus Strain HB5018, Isolated from Mine Onsen Hot Spring.</title>
        <authorList>
            <person name="Miyazaki K."/>
            <person name="Moriya T."/>
            <person name="Nemoto N."/>
            <person name="Oshima T."/>
            <person name="Yura K."/>
            <person name="Bessho Y."/>
        </authorList>
    </citation>
    <scope>NUCLEOTIDE SEQUENCE [LARGE SCALE GENOMIC DNA]</scope>
    <source>
        <strain evidence="3">HB5018</strain>
    </source>
</reference>
<dbReference type="InterPro" id="IPR029464">
    <property type="entry name" value="HSDR_N"/>
</dbReference>
<dbReference type="Proteomes" id="UP000596099">
    <property type="component" value="Chromosome"/>
</dbReference>
<protein>
    <recommendedName>
        <fullName evidence="1">Type I restriction enzyme R protein N-terminal domain-containing protein</fullName>
    </recommendedName>
</protein>
<accession>A0A7R7YHA6</accession>
<gene>
    <name evidence="2" type="ORF">TthHB5018_04180</name>
</gene>
<evidence type="ECO:0000259" key="1">
    <source>
        <dbReference type="Pfam" id="PF13588"/>
    </source>
</evidence>
<sequence>MGGNETLVTVVKDIAGKLERWRGLKEAQTTQAIILRVLQALGWNIWNPYEVVPQDTGTKNYRPDFLLCVKKDEPVLVLEVKALDRTLTDEDRMQVVNYANSQNIRWSVLTNGKLWEFFDNRVEARAPENACSTSS</sequence>
<organism evidence="2 3">
    <name type="scientific">Thermus thermophilus</name>
    <dbReference type="NCBI Taxonomy" id="274"/>
    <lineage>
        <taxon>Bacteria</taxon>
        <taxon>Thermotogati</taxon>
        <taxon>Deinococcota</taxon>
        <taxon>Deinococci</taxon>
        <taxon>Thermales</taxon>
        <taxon>Thermaceae</taxon>
        <taxon>Thermus</taxon>
    </lineage>
</organism>
<evidence type="ECO:0000313" key="3">
    <source>
        <dbReference type="Proteomes" id="UP000596099"/>
    </source>
</evidence>